<feature type="compositionally biased region" description="Basic and acidic residues" evidence="1">
    <location>
        <begin position="50"/>
        <end position="61"/>
    </location>
</feature>
<evidence type="ECO:0000313" key="2">
    <source>
        <dbReference type="EMBL" id="CAD6191134.1"/>
    </source>
</evidence>
<feature type="compositionally biased region" description="Polar residues" evidence="1">
    <location>
        <begin position="141"/>
        <end position="156"/>
    </location>
</feature>
<comment type="caution">
    <text evidence="2">The sequence shown here is derived from an EMBL/GenBank/DDBJ whole genome shotgun (WGS) entry which is preliminary data.</text>
</comment>
<feature type="region of interest" description="Disordered" evidence="1">
    <location>
        <begin position="177"/>
        <end position="247"/>
    </location>
</feature>
<feature type="compositionally biased region" description="Basic and acidic residues" evidence="1">
    <location>
        <begin position="186"/>
        <end position="197"/>
    </location>
</feature>
<protein>
    <submittedName>
        <fullName evidence="2">Uncharacterized protein</fullName>
    </submittedName>
</protein>
<feature type="region of interest" description="Disordered" evidence="1">
    <location>
        <begin position="1"/>
        <end position="26"/>
    </location>
</feature>
<reference evidence="2" key="1">
    <citation type="submission" date="2020-10" db="EMBL/GenBank/DDBJ databases">
        <authorList>
            <person name="Kikuchi T."/>
        </authorList>
    </citation>
    <scope>NUCLEOTIDE SEQUENCE</scope>
    <source>
        <strain evidence="2">NKZ352</strain>
    </source>
</reference>
<dbReference type="AlphaFoldDB" id="A0A8S1H6I1"/>
<feature type="region of interest" description="Disordered" evidence="1">
    <location>
        <begin position="309"/>
        <end position="344"/>
    </location>
</feature>
<feature type="region of interest" description="Disordered" evidence="1">
    <location>
        <begin position="49"/>
        <end position="163"/>
    </location>
</feature>
<gene>
    <name evidence="2" type="ORF">CAUJ_LOCUS7053</name>
</gene>
<accession>A0A8S1H6I1</accession>
<evidence type="ECO:0000256" key="1">
    <source>
        <dbReference type="SAM" id="MobiDB-lite"/>
    </source>
</evidence>
<keyword evidence="3" id="KW-1185">Reference proteome</keyword>
<name>A0A8S1H6I1_9PELO</name>
<proteinExistence type="predicted"/>
<organism evidence="2 3">
    <name type="scientific">Caenorhabditis auriculariae</name>
    <dbReference type="NCBI Taxonomy" id="2777116"/>
    <lineage>
        <taxon>Eukaryota</taxon>
        <taxon>Metazoa</taxon>
        <taxon>Ecdysozoa</taxon>
        <taxon>Nematoda</taxon>
        <taxon>Chromadorea</taxon>
        <taxon>Rhabditida</taxon>
        <taxon>Rhabditina</taxon>
        <taxon>Rhabditomorpha</taxon>
        <taxon>Rhabditoidea</taxon>
        <taxon>Rhabditidae</taxon>
        <taxon>Peloderinae</taxon>
        <taxon>Caenorhabditis</taxon>
    </lineage>
</organism>
<dbReference type="EMBL" id="CAJGYM010000019">
    <property type="protein sequence ID" value="CAD6191134.1"/>
    <property type="molecule type" value="Genomic_DNA"/>
</dbReference>
<dbReference type="Proteomes" id="UP000835052">
    <property type="component" value="Unassembled WGS sequence"/>
</dbReference>
<evidence type="ECO:0000313" key="3">
    <source>
        <dbReference type="Proteomes" id="UP000835052"/>
    </source>
</evidence>
<feature type="compositionally biased region" description="Basic and acidic residues" evidence="1">
    <location>
        <begin position="89"/>
        <end position="109"/>
    </location>
</feature>
<feature type="compositionally biased region" description="Acidic residues" evidence="1">
    <location>
        <begin position="111"/>
        <end position="139"/>
    </location>
</feature>
<sequence>MKRSFGPLKFPHFPIPKKHRSEAPPLVWGSEQNHLVLIGPVVFLTLSQGRSEEGEPQKTELRNPTCYPIKEENLEDRSTRDESDENEERDAGEQNRPEEEDVLQDHSTSDESVESNETDEGNETDESEPNQPEEGEDAPQEGSSSNQSEGHGNRSSEAVLPREKNFFGDKFQLEIRYANGPLVGKAVEDRGQGERGVRFSATQPGRARSSTEDLPSTSREVLENSVLLDGNLREETSTSAPDEDLNGVMARGDGLHSALMHNESIVDGSDISSGMAVAPPTQAQPSGLIPEQELEKFMQEAVEGFRRRIGLQKRRKEGPGSSGYSEQSIQDENEEDHMMSNGPRQEVPARAANTDAGSALLRAAECPRCGSCLEDYVKGFLAGHSMGEQRHQMATFSNQAQVAAPGFLAGLSMGELGHQRATYHNQAPETAAPDQVYQGTLVSAQPVQFFFAVPPGPIQADPANFDEPQDAV</sequence>
<feature type="compositionally biased region" description="Basic and acidic residues" evidence="1">
    <location>
        <begin position="69"/>
        <end position="81"/>
    </location>
</feature>